<evidence type="ECO:0000256" key="3">
    <source>
        <dbReference type="ARBA" id="ARBA00022490"/>
    </source>
</evidence>
<reference evidence="7" key="1">
    <citation type="submission" date="2022-07" db="EMBL/GenBank/DDBJ databases">
        <title>Draft genome sequence of Zalerion maritima ATCC 34329, a (micro)plastics degrading marine fungus.</title>
        <authorList>
            <person name="Paco A."/>
            <person name="Goncalves M.F.M."/>
            <person name="Rocha-Santos T.A.P."/>
            <person name="Alves A."/>
        </authorList>
    </citation>
    <scope>NUCLEOTIDE SEQUENCE</scope>
    <source>
        <strain evidence="7">ATCC 34329</strain>
    </source>
</reference>
<dbReference type="Gene3D" id="1.25.10.10">
    <property type="entry name" value="Leucine-rich Repeat Variant"/>
    <property type="match status" value="4"/>
</dbReference>
<feature type="region of interest" description="Disordered" evidence="6">
    <location>
        <begin position="1052"/>
        <end position="1078"/>
    </location>
</feature>
<dbReference type="PANTHER" id="PTHR15651:SF7">
    <property type="entry name" value="ARMADILLO REPEAT-CONTAINING PROTEIN 8"/>
    <property type="match status" value="1"/>
</dbReference>
<dbReference type="GO" id="GO:0005737">
    <property type="term" value="C:cytoplasm"/>
    <property type="evidence" value="ECO:0007669"/>
    <property type="project" value="UniProtKB-SubCell"/>
</dbReference>
<accession>A0AAD5RF21</accession>
<keyword evidence="8" id="KW-1185">Reference proteome</keyword>
<dbReference type="GO" id="GO:0005634">
    <property type="term" value="C:nucleus"/>
    <property type="evidence" value="ECO:0007669"/>
    <property type="project" value="UniProtKB-SubCell"/>
</dbReference>
<organism evidence="7 8">
    <name type="scientific">Zalerion maritima</name>
    <dbReference type="NCBI Taxonomy" id="339359"/>
    <lineage>
        <taxon>Eukaryota</taxon>
        <taxon>Fungi</taxon>
        <taxon>Dikarya</taxon>
        <taxon>Ascomycota</taxon>
        <taxon>Pezizomycotina</taxon>
        <taxon>Sordariomycetes</taxon>
        <taxon>Lulworthiomycetidae</taxon>
        <taxon>Lulworthiales</taxon>
        <taxon>Lulworthiaceae</taxon>
        <taxon>Zalerion</taxon>
    </lineage>
</organism>
<feature type="compositionally biased region" description="Polar residues" evidence="6">
    <location>
        <begin position="1061"/>
        <end position="1071"/>
    </location>
</feature>
<evidence type="ECO:0000313" key="7">
    <source>
        <dbReference type="EMBL" id="KAJ2891217.1"/>
    </source>
</evidence>
<dbReference type="SUPFAM" id="SSF48371">
    <property type="entry name" value="ARM repeat"/>
    <property type="match status" value="2"/>
</dbReference>
<evidence type="ECO:0000256" key="1">
    <source>
        <dbReference type="ARBA" id="ARBA00004123"/>
    </source>
</evidence>
<dbReference type="GO" id="GO:0043161">
    <property type="term" value="P:proteasome-mediated ubiquitin-dependent protein catabolic process"/>
    <property type="evidence" value="ECO:0007669"/>
    <property type="project" value="TreeGrafter"/>
</dbReference>
<keyword evidence="3" id="KW-0963">Cytoplasm</keyword>
<comment type="subcellular location">
    <subcellularLocation>
        <location evidence="2">Cytoplasm</location>
    </subcellularLocation>
    <subcellularLocation>
        <location evidence="1">Nucleus</location>
    </subcellularLocation>
</comment>
<dbReference type="PANTHER" id="PTHR15651">
    <property type="entry name" value="ARMADILLO REPEAT-CONTAINING PROTEIN 8"/>
    <property type="match status" value="1"/>
</dbReference>
<keyword evidence="5" id="KW-0539">Nucleus</keyword>
<dbReference type="AlphaFoldDB" id="A0AAD5RF21"/>
<protein>
    <submittedName>
        <fullName evidence="7">Armadillo repeat protein</fullName>
    </submittedName>
</protein>
<dbReference type="Proteomes" id="UP001201980">
    <property type="component" value="Unassembled WGS sequence"/>
</dbReference>
<comment type="caution">
    <text evidence="7">The sequence shown here is derived from an EMBL/GenBank/DDBJ whole genome shotgun (WGS) entry which is preliminary data.</text>
</comment>
<dbReference type="EMBL" id="JAKWBI020001172">
    <property type="protein sequence ID" value="KAJ2891217.1"/>
    <property type="molecule type" value="Genomic_DNA"/>
</dbReference>
<gene>
    <name evidence="7" type="ORF">MKZ38_000728</name>
</gene>
<evidence type="ECO:0000256" key="6">
    <source>
        <dbReference type="SAM" id="MobiDB-lite"/>
    </source>
</evidence>
<evidence type="ECO:0000256" key="4">
    <source>
        <dbReference type="ARBA" id="ARBA00022737"/>
    </source>
</evidence>
<dbReference type="GO" id="GO:0034657">
    <property type="term" value="C:GID complex"/>
    <property type="evidence" value="ECO:0007669"/>
    <property type="project" value="TreeGrafter"/>
</dbReference>
<evidence type="ECO:0000256" key="5">
    <source>
        <dbReference type="ARBA" id="ARBA00023242"/>
    </source>
</evidence>
<dbReference type="InterPro" id="IPR038739">
    <property type="entry name" value="ARMC8/Vid28"/>
</dbReference>
<evidence type="ECO:0000256" key="2">
    <source>
        <dbReference type="ARBA" id="ARBA00004496"/>
    </source>
</evidence>
<dbReference type="InterPro" id="IPR011989">
    <property type="entry name" value="ARM-like"/>
</dbReference>
<keyword evidence="4" id="KW-0677">Repeat</keyword>
<dbReference type="InterPro" id="IPR016024">
    <property type="entry name" value="ARM-type_fold"/>
</dbReference>
<evidence type="ECO:0000313" key="8">
    <source>
        <dbReference type="Proteomes" id="UP001201980"/>
    </source>
</evidence>
<proteinExistence type="predicted"/>
<name>A0AAD5RF21_9PEZI</name>
<feature type="compositionally biased region" description="Polar residues" evidence="6">
    <location>
        <begin position="780"/>
        <end position="791"/>
    </location>
</feature>
<sequence length="1093" mass="119674">MAQSQGPDVVVRLRNCQNPTETAAALRNIKNEIIGHVKKKELYISAGILQFLVAICATSWDDQPSSSSSRSLSSIDETRLLALQLISSFAQGGAPFLKPLSESSAIDAVFAYISPHKGPPELVQAALSALLNVADAAATVKPSECIDTAWLADEAFLNPPRTRIDLFADLLAPQQSTQATERQIHDVALLITKLCRNEQHQSILAESDVLDNLAANIAGVVVQMGYVVPGAEVWGQSNCLASCIPRPAPSDANLCVLLEAISCVVGESRFASYKFLHCPAIMAIFPNLEFDPGSEVRATFKSLQLAGLGDAHSQRLSAMDYILPTVPVPRTKYGVPNISTYPPLGPKPSPFWDRANGKFTASTASKAPSIWSASRLDTGFTVDMGAEEMESPAVPWLIHLVRARQGREKLAAASLLSCLCKSGFVGRQRETSIGTLVIPPLLSLLDDMDGSVAQEVASVDRQVAEMWEIIELIPLVLGRLATDSEILQKAACDANAIKAISKLFKGSYEPLPDVSSLQAWSPTPEMPDGNPISDAGTFCRLGACGQFPLLIHRTKVRESCLKAIGALAARRDEYRKGFVEQDVLPFVTESLNHIPEEPVMTKERGDADAPIRPLEDAPENPSYGLNPASVIIASCHVIRTFSRSVSIVRTSLLDNAVGVPLYKLMRHRSLEIQIAATSAICNLVTEVAPMRDDLAKYGLMGILCEHAQSQNASLRLNALWALKHFVNGIPSRLKKSCFDCLGSGWLVKLVCDDTEDEAVFGKTDKHMTDDLDEEMEDQPTDSWRTGSGSYRSRTTDQARLFRHIDSRLSALREAEKNPLRKARADDLAVQEQGLDFIRNLIGGGESSMSSTNEVADATAMIDYIFQEIGSDRLFFILLSKLTTKVLHGFQHHRRSVGADVSESATRLLTPNPKIVSAAIMILVHISGSLPRYRQMIIAQQDLLKQLLEQFNVKDKDVRLALCYLVLNLTWHDDGEDATGPRQRIHELKKLGFYSKLESLEAEDAELDERARALYIMEELRRKADSDATARLELDFQARAFVEAVREHETLSHRAAGEVTIGETSSQPTNLPNGEDGDLGSDEFAAVVVRTDRI</sequence>
<feature type="region of interest" description="Disordered" evidence="6">
    <location>
        <begin position="772"/>
        <end position="791"/>
    </location>
</feature>